<dbReference type="EMBL" id="MZMT01000062">
    <property type="protein sequence ID" value="PIO41308.1"/>
    <property type="molecule type" value="Genomic_DNA"/>
</dbReference>
<evidence type="ECO:0000256" key="2">
    <source>
        <dbReference type="ARBA" id="ARBA00023002"/>
    </source>
</evidence>
<evidence type="ECO:0000313" key="4">
    <source>
        <dbReference type="Proteomes" id="UP000232163"/>
    </source>
</evidence>
<dbReference type="PROSITE" id="PS00061">
    <property type="entry name" value="ADH_SHORT"/>
    <property type="match status" value="1"/>
</dbReference>
<proteinExistence type="inferred from homology"/>
<dbReference type="FunFam" id="3.40.50.720:FF:000084">
    <property type="entry name" value="Short-chain dehydrogenase reductase"/>
    <property type="match status" value="1"/>
</dbReference>
<keyword evidence="4" id="KW-1185">Reference proteome</keyword>
<dbReference type="PRINTS" id="PR00080">
    <property type="entry name" value="SDRFAMILY"/>
</dbReference>
<organism evidence="3 4">
    <name type="scientific">Phyllobacterium zundukense</name>
    <dbReference type="NCBI Taxonomy" id="1867719"/>
    <lineage>
        <taxon>Bacteria</taxon>
        <taxon>Pseudomonadati</taxon>
        <taxon>Pseudomonadota</taxon>
        <taxon>Alphaproteobacteria</taxon>
        <taxon>Hyphomicrobiales</taxon>
        <taxon>Phyllobacteriaceae</taxon>
        <taxon>Phyllobacterium</taxon>
    </lineage>
</organism>
<comment type="caution">
    <text evidence="3">The sequence shown here is derived from an EMBL/GenBank/DDBJ whole genome shotgun (WGS) entry which is preliminary data.</text>
</comment>
<dbReference type="PRINTS" id="PR00081">
    <property type="entry name" value="GDHRDH"/>
</dbReference>
<comment type="similarity">
    <text evidence="1">Belongs to the short-chain dehydrogenases/reductases (SDR) family.</text>
</comment>
<dbReference type="GO" id="GO:0008678">
    <property type="term" value="F:2-deoxy-D-gluconate 3-dehydrogenase activity"/>
    <property type="evidence" value="ECO:0007669"/>
    <property type="project" value="InterPro"/>
</dbReference>
<dbReference type="AlphaFoldDB" id="A0A2N9VP90"/>
<dbReference type="InterPro" id="IPR020904">
    <property type="entry name" value="Sc_DH/Rdtase_CS"/>
</dbReference>
<evidence type="ECO:0000313" key="3">
    <source>
        <dbReference type="EMBL" id="PIO41308.1"/>
    </source>
</evidence>
<dbReference type="NCBIfam" id="NF005559">
    <property type="entry name" value="PRK07231.1"/>
    <property type="match status" value="1"/>
</dbReference>
<protein>
    <submittedName>
        <fullName evidence="3">2-deoxy-D-gluconate 3-dehydrogenase</fullName>
    </submittedName>
</protein>
<dbReference type="PANTHER" id="PTHR42760:SF5">
    <property type="entry name" value="2-DEHYDRO-3-DEOXY-D-GLUCONATE 5-DEHYDROGENASE"/>
    <property type="match status" value="1"/>
</dbReference>
<evidence type="ECO:0000256" key="1">
    <source>
        <dbReference type="ARBA" id="ARBA00006484"/>
    </source>
</evidence>
<dbReference type="Proteomes" id="UP000232163">
    <property type="component" value="Unassembled WGS sequence"/>
</dbReference>
<dbReference type="SUPFAM" id="SSF51735">
    <property type="entry name" value="NAD(P)-binding Rossmann-fold domains"/>
    <property type="match status" value="1"/>
</dbReference>
<sequence>MFACRYRRRRFTYSTKRVSALATPFDLSGKVALVTGARTGLGRGMALALAGAGADIAALGSTTMPETAELVQQAGRRFHALQVDLAKRFDPAAIVDEVVSRLGAIDILVNNAGIIRRADLLDYSEEDWDSVIDVNLKAAFLLSQAAARHMIQSSRSGRIINVASMLTFQGGIRVPAYTASKHGIAGLTKAMANELAPHGITVNAIAPGYMATDNTEALRKDPERNSQISARIPMGRWGTPDDLDTSVLFLAAPGSSYVTGTILPVDGGWLVR</sequence>
<accession>A0A2N9VP90</accession>
<dbReference type="Pfam" id="PF13561">
    <property type="entry name" value="adh_short_C2"/>
    <property type="match status" value="1"/>
</dbReference>
<name>A0A2N9VP90_9HYPH</name>
<dbReference type="GO" id="GO:0051287">
    <property type="term" value="F:NAD binding"/>
    <property type="evidence" value="ECO:0007669"/>
    <property type="project" value="InterPro"/>
</dbReference>
<dbReference type="NCBIfam" id="TIGR01832">
    <property type="entry name" value="kduD"/>
    <property type="match status" value="1"/>
</dbReference>
<dbReference type="PANTHER" id="PTHR42760">
    <property type="entry name" value="SHORT-CHAIN DEHYDROGENASES/REDUCTASES FAMILY MEMBER"/>
    <property type="match status" value="1"/>
</dbReference>
<dbReference type="InterPro" id="IPR002347">
    <property type="entry name" value="SDR_fam"/>
</dbReference>
<dbReference type="InterPro" id="IPR036291">
    <property type="entry name" value="NAD(P)-bd_dom_sf"/>
</dbReference>
<reference evidence="3 4" key="1">
    <citation type="journal article" date="2017" name="Int J Environ Stud">
        <title>Does the Miocene-Pliocene relict legume Oxytropis triphylla form nitrogen-fixing nodules with a combination of bacterial strains?</title>
        <authorList>
            <person name="Safronova V."/>
            <person name="Belimov A."/>
            <person name="Sazanova A."/>
            <person name="Kuznetsova I."/>
            <person name="Popova J."/>
            <person name="Andronov E."/>
            <person name="Verkhozina A."/>
            <person name="Tikhonovich I."/>
        </authorList>
    </citation>
    <scope>NUCLEOTIDE SEQUENCE [LARGE SCALE GENOMIC DNA]</scope>
    <source>
        <strain evidence="3 4">Tri-38</strain>
    </source>
</reference>
<dbReference type="Gene3D" id="3.40.50.720">
    <property type="entry name" value="NAD(P)-binding Rossmann-like Domain"/>
    <property type="match status" value="1"/>
</dbReference>
<dbReference type="InterPro" id="IPR011286">
    <property type="entry name" value="2-deoxy-D-gluc_3_DH"/>
</dbReference>
<gene>
    <name evidence="3" type="ORF">B5P45_28355</name>
</gene>
<keyword evidence="2" id="KW-0560">Oxidoreductase</keyword>